<dbReference type="Proteomes" id="UP000182658">
    <property type="component" value="Unassembled WGS sequence"/>
</dbReference>
<sequence length="89" mass="10015">MQDGRGGAAVWQCGYTGSMHVIRQIDTRYFTKDIMFLFATFAPCCYMIMSRNARIRQRRVTNLVSSCPSSTTQTSICSPHAQQIAISRS</sequence>
<keyword evidence="1" id="KW-0472">Membrane</keyword>
<dbReference type="EMBL" id="KV875099">
    <property type="protein sequence ID" value="OIW27911.1"/>
    <property type="molecule type" value="Genomic_DNA"/>
</dbReference>
<keyword evidence="1" id="KW-1133">Transmembrane helix</keyword>
<proteinExistence type="predicted"/>
<evidence type="ECO:0000256" key="1">
    <source>
        <dbReference type="SAM" id="Phobius"/>
    </source>
</evidence>
<evidence type="ECO:0000313" key="2">
    <source>
        <dbReference type="EMBL" id="OIW27911.1"/>
    </source>
</evidence>
<feature type="transmembrane region" description="Helical" evidence="1">
    <location>
        <begin position="29"/>
        <end position="49"/>
    </location>
</feature>
<keyword evidence="3" id="KW-1185">Reference proteome</keyword>
<accession>A0A1J7IK16</accession>
<name>A0A1J7IK16_9PEZI</name>
<dbReference type="AlphaFoldDB" id="A0A1J7IK16"/>
<keyword evidence="1" id="KW-0812">Transmembrane</keyword>
<evidence type="ECO:0000313" key="3">
    <source>
        <dbReference type="Proteomes" id="UP000182658"/>
    </source>
</evidence>
<dbReference type="InParanoid" id="A0A1J7IK16"/>
<reference evidence="2 3" key="1">
    <citation type="submission" date="2016-10" db="EMBL/GenBank/DDBJ databases">
        <title>Draft genome sequence of Coniochaeta ligniaria NRRL30616, a lignocellulolytic fungus for bioabatement of inhibitors in plant biomass hydrolysates.</title>
        <authorList>
            <consortium name="DOE Joint Genome Institute"/>
            <person name="Jimenez D.J."/>
            <person name="Hector R.E."/>
            <person name="Riley R."/>
            <person name="Sun H."/>
            <person name="Grigoriev I.V."/>
            <person name="Van Elsas J.D."/>
            <person name="Nichols N.N."/>
        </authorList>
    </citation>
    <scope>NUCLEOTIDE SEQUENCE [LARGE SCALE GENOMIC DNA]</scope>
    <source>
        <strain evidence="2 3">NRRL 30616</strain>
    </source>
</reference>
<organism evidence="2 3">
    <name type="scientific">Coniochaeta ligniaria NRRL 30616</name>
    <dbReference type="NCBI Taxonomy" id="1408157"/>
    <lineage>
        <taxon>Eukaryota</taxon>
        <taxon>Fungi</taxon>
        <taxon>Dikarya</taxon>
        <taxon>Ascomycota</taxon>
        <taxon>Pezizomycotina</taxon>
        <taxon>Sordariomycetes</taxon>
        <taxon>Sordariomycetidae</taxon>
        <taxon>Coniochaetales</taxon>
        <taxon>Coniochaetaceae</taxon>
        <taxon>Coniochaeta</taxon>
    </lineage>
</organism>
<protein>
    <submittedName>
        <fullName evidence="2">Uncharacterized protein</fullName>
    </submittedName>
</protein>
<gene>
    <name evidence="2" type="ORF">CONLIGDRAFT_454224</name>
</gene>